<proteinExistence type="predicted"/>
<evidence type="ECO:0000256" key="2">
    <source>
        <dbReference type="ARBA" id="ARBA00022777"/>
    </source>
</evidence>
<keyword evidence="2 4" id="KW-0418">Kinase</keyword>
<dbReference type="FunFam" id="1.25.40.340:FF:000002">
    <property type="entry name" value="Dihydroxyacetone kinase, L subunit"/>
    <property type="match status" value="1"/>
</dbReference>
<dbReference type="PROSITE" id="PS51480">
    <property type="entry name" value="DHAL"/>
    <property type="match status" value="1"/>
</dbReference>
<reference evidence="4 5" key="1">
    <citation type="journal article" date="2015" name="Genome Announc.">
        <title>Complete Genome Sequence of the Novel Leech Symbiont Mucinivorans hirudinis M3T.</title>
        <authorList>
            <person name="Nelson M.C."/>
            <person name="Bomar L."/>
            <person name="Graf J."/>
        </authorList>
    </citation>
    <scope>NUCLEOTIDE SEQUENCE [LARGE SCALE GENOMIC DNA]</scope>
    <source>
        <strain evidence="5">M3</strain>
    </source>
</reference>
<dbReference type="PANTHER" id="PTHR28629:SF4">
    <property type="entry name" value="TRIOKINASE_FMN CYCLASE"/>
    <property type="match status" value="1"/>
</dbReference>
<dbReference type="STRING" id="1433126.BN938_0046"/>
<evidence type="ECO:0000256" key="1">
    <source>
        <dbReference type="ARBA" id="ARBA00022679"/>
    </source>
</evidence>
<dbReference type="OrthoDB" id="9800291at2"/>
<dbReference type="PANTHER" id="PTHR28629">
    <property type="entry name" value="TRIOKINASE/FMN CYCLASE"/>
    <property type="match status" value="1"/>
</dbReference>
<dbReference type="eggNOG" id="COG1461">
    <property type="taxonomic scope" value="Bacteria"/>
</dbReference>
<dbReference type="HOGENOM" id="CLU_066424_2_0_10"/>
<dbReference type="Proteomes" id="UP000027616">
    <property type="component" value="Chromosome I"/>
</dbReference>
<dbReference type="GO" id="GO:0019563">
    <property type="term" value="P:glycerol catabolic process"/>
    <property type="evidence" value="ECO:0007669"/>
    <property type="project" value="TreeGrafter"/>
</dbReference>
<dbReference type="EMBL" id="HG934468">
    <property type="protein sequence ID" value="CDN30153.1"/>
    <property type="molecule type" value="Genomic_DNA"/>
</dbReference>
<keyword evidence="5" id="KW-1185">Reference proteome</keyword>
<dbReference type="PATRIC" id="fig|1433126.3.peg.45"/>
<accession>A0A060R8T2</accession>
<dbReference type="InterPro" id="IPR004007">
    <property type="entry name" value="DhaL_dom"/>
</dbReference>
<dbReference type="InterPro" id="IPR036117">
    <property type="entry name" value="DhaL_dom_sf"/>
</dbReference>
<evidence type="ECO:0000259" key="3">
    <source>
        <dbReference type="PROSITE" id="PS51480"/>
    </source>
</evidence>
<dbReference type="Pfam" id="PF02734">
    <property type="entry name" value="Dak2"/>
    <property type="match status" value="1"/>
</dbReference>
<dbReference type="GO" id="GO:0004371">
    <property type="term" value="F:glycerone kinase activity"/>
    <property type="evidence" value="ECO:0007669"/>
    <property type="project" value="UniProtKB-EC"/>
</dbReference>
<keyword evidence="1 4" id="KW-0808">Transferase</keyword>
<gene>
    <name evidence="4" type="ORF">BN938_0046</name>
</gene>
<dbReference type="Gene3D" id="1.25.40.340">
    <property type="match status" value="1"/>
</dbReference>
<dbReference type="EC" id="2.7.1.29" evidence="4"/>
<dbReference type="GO" id="GO:0005829">
    <property type="term" value="C:cytosol"/>
    <property type="evidence" value="ECO:0007669"/>
    <property type="project" value="TreeGrafter"/>
</dbReference>
<evidence type="ECO:0000313" key="4">
    <source>
        <dbReference type="EMBL" id="CDN30153.1"/>
    </source>
</evidence>
<organism evidence="4 5">
    <name type="scientific">Mucinivorans hirudinis</name>
    <dbReference type="NCBI Taxonomy" id="1433126"/>
    <lineage>
        <taxon>Bacteria</taxon>
        <taxon>Pseudomonadati</taxon>
        <taxon>Bacteroidota</taxon>
        <taxon>Bacteroidia</taxon>
        <taxon>Bacteroidales</taxon>
        <taxon>Rikenellaceae</taxon>
        <taxon>Mucinivorans</taxon>
    </lineage>
</organism>
<dbReference type="SMART" id="SM01120">
    <property type="entry name" value="Dak2"/>
    <property type="match status" value="1"/>
</dbReference>
<protein>
    <submittedName>
        <fullName evidence="4">Putative dihydroxyacetone kinase, ADP-binding subunit</fullName>
        <ecNumber evidence="4">2.7.1.29</ecNumber>
    </submittedName>
</protein>
<evidence type="ECO:0000313" key="5">
    <source>
        <dbReference type="Proteomes" id="UP000027616"/>
    </source>
</evidence>
<dbReference type="InterPro" id="IPR050861">
    <property type="entry name" value="Dihydroxyacetone_Kinase"/>
</dbReference>
<dbReference type="SUPFAM" id="SSF101473">
    <property type="entry name" value="DhaL-like"/>
    <property type="match status" value="1"/>
</dbReference>
<sequence>MEKITIADFQRMIGAAYTNIKSRAEEFSKLDAALGDGDHGEAIETAFKVIARASEKGGNFKGLLGDMGFAVMLETSGSTSTLLGGFLLGMSDNVPAAEEIDADELKKMFAGGLLGVQKNTKAAIGDKTMMDALIPAVEAIETCQSNDINEVLRVGADAALKGVEATVNMKANFGRARNLGDKTIGHPDAGATSWASMFESFAGAL</sequence>
<dbReference type="KEGG" id="rbc:BN938_0046"/>
<feature type="domain" description="DhaL" evidence="3">
    <location>
        <begin position="7"/>
        <end position="203"/>
    </location>
</feature>
<dbReference type="AlphaFoldDB" id="A0A060R8T2"/>
<name>A0A060R8T2_9BACT</name>